<accession>A0ABP7PZ97</accession>
<proteinExistence type="predicted"/>
<dbReference type="Proteomes" id="UP001501556">
    <property type="component" value="Unassembled WGS sequence"/>
</dbReference>
<organism evidence="1 2">
    <name type="scientific">Hymenobacter antarcticus</name>
    <dbReference type="NCBI Taxonomy" id="486270"/>
    <lineage>
        <taxon>Bacteria</taxon>
        <taxon>Pseudomonadati</taxon>
        <taxon>Bacteroidota</taxon>
        <taxon>Cytophagia</taxon>
        <taxon>Cytophagales</taxon>
        <taxon>Hymenobacteraceae</taxon>
        <taxon>Hymenobacter</taxon>
    </lineage>
</organism>
<evidence type="ECO:0000313" key="2">
    <source>
        <dbReference type="Proteomes" id="UP001501556"/>
    </source>
</evidence>
<comment type="caution">
    <text evidence="1">The sequence shown here is derived from an EMBL/GenBank/DDBJ whole genome shotgun (WGS) entry which is preliminary data.</text>
</comment>
<name>A0ABP7PZ97_9BACT</name>
<dbReference type="EMBL" id="BAABDI010000011">
    <property type="protein sequence ID" value="GAA3973865.1"/>
    <property type="molecule type" value="Genomic_DNA"/>
</dbReference>
<keyword evidence="2" id="KW-1185">Reference proteome</keyword>
<protein>
    <submittedName>
        <fullName evidence="1">Uncharacterized protein</fullName>
    </submittedName>
</protein>
<evidence type="ECO:0000313" key="1">
    <source>
        <dbReference type="EMBL" id="GAA3973865.1"/>
    </source>
</evidence>
<sequence length="85" mass="9035">MPGKHNAGADNEIRLLQRAAQSFVIAGRAATAAAPGEAACTAGKRLLQRIRTQLRKPARAYVSVAEFCAYTSLPEAEVAAALNRR</sequence>
<gene>
    <name evidence="1" type="ORF">GCM10022407_19590</name>
</gene>
<reference evidence="2" key="1">
    <citation type="journal article" date="2019" name="Int. J. Syst. Evol. Microbiol.">
        <title>The Global Catalogue of Microorganisms (GCM) 10K type strain sequencing project: providing services to taxonomists for standard genome sequencing and annotation.</title>
        <authorList>
            <consortium name="The Broad Institute Genomics Platform"/>
            <consortium name="The Broad Institute Genome Sequencing Center for Infectious Disease"/>
            <person name="Wu L."/>
            <person name="Ma J."/>
        </authorList>
    </citation>
    <scope>NUCLEOTIDE SEQUENCE [LARGE SCALE GENOMIC DNA]</scope>
    <source>
        <strain evidence="2">JCM 17217</strain>
    </source>
</reference>